<evidence type="ECO:0000313" key="3">
    <source>
        <dbReference type="EMBL" id="MBX7488212.1"/>
    </source>
</evidence>
<name>A0ABS7JDV9_9SPHN</name>
<feature type="domain" description="Cell wall hydrolase SleB" evidence="2">
    <location>
        <begin position="129"/>
        <end position="233"/>
    </location>
</feature>
<dbReference type="Gene3D" id="1.10.10.2520">
    <property type="entry name" value="Cell wall hydrolase SleB, domain 1"/>
    <property type="match status" value="1"/>
</dbReference>
<dbReference type="InterPro" id="IPR042047">
    <property type="entry name" value="SleB_dom1"/>
</dbReference>
<feature type="transmembrane region" description="Helical" evidence="1">
    <location>
        <begin position="14"/>
        <end position="34"/>
    </location>
</feature>
<dbReference type="EMBL" id="JAIGNQ010000002">
    <property type="protein sequence ID" value="MBX7488212.1"/>
    <property type="molecule type" value="Genomic_DNA"/>
</dbReference>
<dbReference type="RefSeq" id="WP_221597658.1">
    <property type="nucleotide sequence ID" value="NZ_JAIGNQ010000002.1"/>
</dbReference>
<dbReference type="InterPro" id="IPR011105">
    <property type="entry name" value="Cell_wall_hydrolase_SleB"/>
</dbReference>
<organism evidence="3 4">
    <name type="scientific">Qipengyuania pacifica</name>
    <dbReference type="NCBI Taxonomy" id="2860199"/>
    <lineage>
        <taxon>Bacteria</taxon>
        <taxon>Pseudomonadati</taxon>
        <taxon>Pseudomonadota</taxon>
        <taxon>Alphaproteobacteria</taxon>
        <taxon>Sphingomonadales</taxon>
        <taxon>Erythrobacteraceae</taxon>
        <taxon>Qipengyuania</taxon>
    </lineage>
</organism>
<dbReference type="Proteomes" id="UP000776651">
    <property type="component" value="Unassembled WGS sequence"/>
</dbReference>
<keyword evidence="1" id="KW-0472">Membrane</keyword>
<evidence type="ECO:0000256" key="1">
    <source>
        <dbReference type="SAM" id="Phobius"/>
    </source>
</evidence>
<proteinExistence type="predicted"/>
<comment type="caution">
    <text evidence="3">The sequence shown here is derived from an EMBL/GenBank/DDBJ whole genome shotgun (WGS) entry which is preliminary data.</text>
</comment>
<keyword evidence="3" id="KW-0378">Hydrolase</keyword>
<keyword evidence="1" id="KW-0812">Transmembrane</keyword>
<gene>
    <name evidence="3" type="ORF">K3177_06775</name>
</gene>
<keyword evidence="4" id="KW-1185">Reference proteome</keyword>
<keyword evidence="1" id="KW-1133">Transmembrane helix</keyword>
<dbReference type="GO" id="GO:0016787">
    <property type="term" value="F:hydrolase activity"/>
    <property type="evidence" value="ECO:0007669"/>
    <property type="project" value="UniProtKB-KW"/>
</dbReference>
<evidence type="ECO:0000259" key="2">
    <source>
        <dbReference type="Pfam" id="PF07486"/>
    </source>
</evidence>
<dbReference type="Pfam" id="PF07486">
    <property type="entry name" value="Hydrolase_2"/>
    <property type="match status" value="1"/>
</dbReference>
<sequence length="396" mass="41898">MNGNGPGTRSKRDFAPALALVGLLLLPFLFLGLFHQTPHSPVHDREAAVEQVLPLPAVPDLPATGEDTVILSQLAADDAQARNAAVGFAAAGPGKATPFSFRGSSADRARARDCLALAGMAEAGGGDGDQRAVMQVILNRVRHPAFAKTVCGVVFEGSQRPTGCQFSFTCDGSLARRYSDAAWRAARARADEMLAGAIDATVGNATHFHANYVYPWWSDKLDKVAQVGPHIFFRWRGFWGTRNALSARYGGGEPDPLRLQETALTVATANPLPTLMQGGEAVRSITTEMVNQTTEGGDATPSSPGAGIHFVLVSSSDAPAALVDKARSLCGSEGYCRVQGWSDASNIPAKLPLTEEARRSVRFSFVSASANAAEAIFFDCRTFPAPDVGTCLPTRP</sequence>
<reference evidence="3 4" key="1">
    <citation type="submission" date="2021-08" db="EMBL/GenBank/DDBJ databases">
        <title>Comparative Genomics Analysis of the Genus Qipengyuania Reveals Extensive Genetic Diversity and Metabolic Versatility, Including the Description of Fifteen Novel Species.</title>
        <authorList>
            <person name="Liu Y."/>
        </authorList>
    </citation>
    <scope>NUCLEOTIDE SEQUENCE [LARGE SCALE GENOMIC DNA]</scope>
    <source>
        <strain evidence="3 4">GH25</strain>
    </source>
</reference>
<accession>A0ABS7JDV9</accession>
<evidence type="ECO:0000313" key="4">
    <source>
        <dbReference type="Proteomes" id="UP000776651"/>
    </source>
</evidence>
<protein>
    <submittedName>
        <fullName evidence="3">Cell wall hydrolase</fullName>
    </submittedName>
</protein>